<evidence type="ECO:0000313" key="1">
    <source>
        <dbReference type="EMBL" id="VFJ47159.1"/>
    </source>
</evidence>
<dbReference type="EMBL" id="CAADEY010000017">
    <property type="protein sequence ID" value="VFJ47159.1"/>
    <property type="molecule type" value="Genomic_DNA"/>
</dbReference>
<dbReference type="Pfam" id="PF05534">
    <property type="entry name" value="HicB"/>
    <property type="match status" value="1"/>
</dbReference>
<dbReference type="SUPFAM" id="SSF47598">
    <property type="entry name" value="Ribbon-helix-helix"/>
    <property type="match status" value="1"/>
</dbReference>
<protein>
    <submittedName>
        <fullName evidence="1">Predicted nuclease of the RNAse H fold, HicB family</fullName>
    </submittedName>
</protein>
<sequence>MNNRMEIEGHAAVISFDPELNRFRGGFTGLNGGADFYGESVEALRKEGAASLNVFLEVCKERDIEPYGSFSGQLVVQVPANLHARVTEAANAAGLGLNQWVRRALEHEVGVQLAGE</sequence>
<dbReference type="SUPFAM" id="SSF143100">
    <property type="entry name" value="TTHA1013/TTHA0281-like"/>
    <property type="match status" value="1"/>
</dbReference>
<proteinExistence type="predicted"/>
<dbReference type="InterPro" id="IPR008651">
    <property type="entry name" value="Uncharacterised_HicB"/>
</dbReference>
<dbReference type="InterPro" id="IPR010985">
    <property type="entry name" value="Ribbon_hlx_hlx"/>
</dbReference>
<organism evidence="1">
    <name type="scientific">Candidatus Kentrum sp. DK</name>
    <dbReference type="NCBI Taxonomy" id="2126562"/>
    <lineage>
        <taxon>Bacteria</taxon>
        <taxon>Pseudomonadati</taxon>
        <taxon>Pseudomonadota</taxon>
        <taxon>Gammaproteobacteria</taxon>
        <taxon>Candidatus Kentrum</taxon>
    </lineage>
</organism>
<accession>A0A450S5J7</accession>
<gene>
    <name evidence="1" type="ORF">BECKDK2373C_GA0170839_101730</name>
</gene>
<dbReference type="InterPro" id="IPR035069">
    <property type="entry name" value="TTHA1013/TTHA0281-like"/>
</dbReference>
<name>A0A450S5J7_9GAMM</name>
<reference evidence="1" key="1">
    <citation type="submission" date="2019-02" db="EMBL/GenBank/DDBJ databases">
        <authorList>
            <person name="Gruber-Vodicka R. H."/>
            <person name="Seah K. B. B."/>
        </authorList>
    </citation>
    <scope>NUCLEOTIDE SEQUENCE</scope>
    <source>
        <strain evidence="1">BECK_DK161</strain>
    </source>
</reference>
<dbReference type="GO" id="GO:0006355">
    <property type="term" value="P:regulation of DNA-templated transcription"/>
    <property type="evidence" value="ECO:0007669"/>
    <property type="project" value="InterPro"/>
</dbReference>
<dbReference type="AlphaFoldDB" id="A0A450S5J7"/>